<evidence type="ECO:0000313" key="9">
    <source>
        <dbReference type="EMBL" id="RLQ87285.1"/>
    </source>
</evidence>
<dbReference type="Proteomes" id="UP000281094">
    <property type="component" value="Unassembled WGS sequence"/>
</dbReference>
<keyword evidence="7" id="KW-0997">Cell inner membrane</keyword>
<evidence type="ECO:0000256" key="3">
    <source>
        <dbReference type="ARBA" id="ARBA00022475"/>
    </source>
</evidence>
<evidence type="ECO:0000256" key="5">
    <source>
        <dbReference type="ARBA" id="ARBA00022989"/>
    </source>
</evidence>
<keyword evidence="10" id="KW-1185">Reference proteome</keyword>
<comment type="caution">
    <text evidence="9">The sequence shown here is derived from an EMBL/GenBank/DDBJ whole genome shotgun (WGS) entry which is preliminary data.</text>
</comment>
<feature type="transmembrane region" description="Helical" evidence="7">
    <location>
        <begin position="37"/>
        <end position="55"/>
    </location>
</feature>
<evidence type="ECO:0000256" key="1">
    <source>
        <dbReference type="ARBA" id="ARBA00004651"/>
    </source>
</evidence>
<comment type="similarity">
    <text evidence="7">Belongs to the TRAP transporter small permease family.</text>
</comment>
<organism evidence="9 10">
    <name type="scientific">Notoacmeibacter ruber</name>
    <dbReference type="NCBI Taxonomy" id="2670375"/>
    <lineage>
        <taxon>Bacteria</taxon>
        <taxon>Pseudomonadati</taxon>
        <taxon>Pseudomonadota</taxon>
        <taxon>Alphaproteobacteria</taxon>
        <taxon>Hyphomicrobiales</taxon>
        <taxon>Notoacmeibacteraceae</taxon>
        <taxon>Notoacmeibacter</taxon>
    </lineage>
</organism>
<dbReference type="AlphaFoldDB" id="A0A3L7JAA5"/>
<evidence type="ECO:0000313" key="10">
    <source>
        <dbReference type="Proteomes" id="UP000281094"/>
    </source>
</evidence>
<dbReference type="Pfam" id="PF04290">
    <property type="entry name" value="DctQ"/>
    <property type="match status" value="1"/>
</dbReference>
<keyword evidence="6 7" id="KW-0472">Membrane</keyword>
<feature type="transmembrane region" description="Helical" evidence="7">
    <location>
        <begin position="117"/>
        <end position="140"/>
    </location>
</feature>
<reference evidence="9 10" key="1">
    <citation type="submission" date="2018-10" db="EMBL/GenBank/DDBJ databases">
        <title>Notoacmeibacter sp. M2BS9Y-3-1, whole genome shotgun sequence.</title>
        <authorList>
            <person name="Tuo L."/>
        </authorList>
    </citation>
    <scope>NUCLEOTIDE SEQUENCE [LARGE SCALE GENOMIC DNA]</scope>
    <source>
        <strain evidence="9 10">M2BS9Y-3-1</strain>
    </source>
</reference>
<keyword evidence="5 7" id="KW-1133">Transmembrane helix</keyword>
<name>A0A3L7JAA5_9HYPH</name>
<sequence>MAGGIVLVLLTIMTCVSIIGRAGIEYGLRPVKGDFELIEAGVAFSIFAFLPWCQLRRAHATVDLFTSGLPPRVNRFIDLLSEIVMTVALLIITWRLYHGMMDKLGYHETTFILQFPVWWGYAAAFIPAVISCIISVYMVGVRIGELSNKKPVETGGTIH</sequence>
<dbReference type="InterPro" id="IPR055348">
    <property type="entry name" value="DctQ"/>
</dbReference>
<keyword evidence="4 7" id="KW-0812">Transmembrane</keyword>
<comment type="subunit">
    <text evidence="7">The complex comprises the extracytoplasmic solute receptor protein and the two transmembrane proteins.</text>
</comment>
<evidence type="ECO:0000256" key="4">
    <source>
        <dbReference type="ARBA" id="ARBA00022692"/>
    </source>
</evidence>
<evidence type="ECO:0000256" key="6">
    <source>
        <dbReference type="ARBA" id="ARBA00023136"/>
    </source>
</evidence>
<proteinExistence type="inferred from homology"/>
<protein>
    <recommendedName>
        <fullName evidence="7">TRAP transporter small permease protein</fullName>
    </recommendedName>
</protein>
<comment type="function">
    <text evidence="7">Part of the tripartite ATP-independent periplasmic (TRAP) transport system.</text>
</comment>
<comment type="caution">
    <text evidence="7">Lacks conserved residue(s) required for the propagation of feature annotation.</text>
</comment>
<evidence type="ECO:0000259" key="8">
    <source>
        <dbReference type="Pfam" id="PF04290"/>
    </source>
</evidence>
<accession>A0A3L7JAA5</accession>
<comment type="subcellular location">
    <subcellularLocation>
        <location evidence="7">Cell inner membrane</location>
        <topology evidence="7">Multi-pass membrane protein</topology>
    </subcellularLocation>
    <subcellularLocation>
        <location evidence="1">Cell membrane</location>
        <topology evidence="1">Multi-pass membrane protein</topology>
    </subcellularLocation>
</comment>
<dbReference type="EMBL" id="RCWN01000001">
    <property type="protein sequence ID" value="RLQ87285.1"/>
    <property type="molecule type" value="Genomic_DNA"/>
</dbReference>
<evidence type="ECO:0000256" key="7">
    <source>
        <dbReference type="RuleBase" id="RU369079"/>
    </source>
</evidence>
<keyword evidence="2 7" id="KW-0813">Transport</keyword>
<gene>
    <name evidence="9" type="ORF">D8780_02720</name>
</gene>
<feature type="transmembrane region" description="Helical" evidence="7">
    <location>
        <begin position="76"/>
        <end position="97"/>
    </location>
</feature>
<keyword evidence="3" id="KW-1003">Cell membrane</keyword>
<evidence type="ECO:0000256" key="2">
    <source>
        <dbReference type="ARBA" id="ARBA00022448"/>
    </source>
</evidence>
<feature type="domain" description="Tripartite ATP-independent periplasmic transporters DctQ component" evidence="8">
    <location>
        <begin position="10"/>
        <end position="139"/>
    </location>
</feature>
<dbReference type="GO" id="GO:0005886">
    <property type="term" value="C:plasma membrane"/>
    <property type="evidence" value="ECO:0007669"/>
    <property type="project" value="UniProtKB-SubCell"/>
</dbReference>
<dbReference type="GO" id="GO:0022857">
    <property type="term" value="F:transmembrane transporter activity"/>
    <property type="evidence" value="ECO:0007669"/>
    <property type="project" value="UniProtKB-UniRule"/>
</dbReference>